<organism evidence="2 3">
    <name type="scientific">Gandjariella thermophila</name>
    <dbReference type="NCBI Taxonomy" id="1931992"/>
    <lineage>
        <taxon>Bacteria</taxon>
        <taxon>Bacillati</taxon>
        <taxon>Actinomycetota</taxon>
        <taxon>Actinomycetes</taxon>
        <taxon>Pseudonocardiales</taxon>
        <taxon>Pseudonocardiaceae</taxon>
        <taxon>Gandjariella</taxon>
    </lineage>
</organism>
<keyword evidence="3" id="KW-1185">Reference proteome</keyword>
<gene>
    <name evidence="2" type="ORF">GTS_45120</name>
</gene>
<proteinExistence type="predicted"/>
<dbReference type="EMBL" id="BJFL01000030">
    <property type="protein sequence ID" value="GDY32879.1"/>
    <property type="molecule type" value="Genomic_DNA"/>
</dbReference>
<accession>A0A4D4JEY7</accession>
<name>A0A4D4JEY7_9PSEU</name>
<comment type="caution">
    <text evidence="2">The sequence shown here is derived from an EMBL/GenBank/DDBJ whole genome shotgun (WGS) entry which is preliminary data.</text>
</comment>
<evidence type="ECO:0000313" key="3">
    <source>
        <dbReference type="Proteomes" id="UP000298860"/>
    </source>
</evidence>
<feature type="region of interest" description="Disordered" evidence="1">
    <location>
        <begin position="117"/>
        <end position="142"/>
    </location>
</feature>
<dbReference type="OrthoDB" id="4557579at2"/>
<evidence type="ECO:0000256" key="1">
    <source>
        <dbReference type="SAM" id="MobiDB-lite"/>
    </source>
</evidence>
<dbReference type="Proteomes" id="UP000298860">
    <property type="component" value="Unassembled WGS sequence"/>
</dbReference>
<evidence type="ECO:0000313" key="2">
    <source>
        <dbReference type="EMBL" id="GDY32879.1"/>
    </source>
</evidence>
<reference evidence="3" key="1">
    <citation type="submission" date="2019-04" db="EMBL/GenBank/DDBJ databases">
        <title>Draft genome sequence of Pseudonocardiaceae bacterium SL3-2-4.</title>
        <authorList>
            <person name="Ningsih F."/>
            <person name="Yokota A."/>
            <person name="Sakai Y."/>
            <person name="Nanatani K."/>
            <person name="Yabe S."/>
            <person name="Oetari A."/>
            <person name="Sjamsuridzal W."/>
        </authorList>
    </citation>
    <scope>NUCLEOTIDE SEQUENCE [LARGE SCALE GENOMIC DNA]</scope>
    <source>
        <strain evidence="3">SL3-2-4</strain>
    </source>
</reference>
<dbReference type="RefSeq" id="WP_137815870.1">
    <property type="nucleotide sequence ID" value="NZ_BJFL01000030.1"/>
</dbReference>
<protein>
    <submittedName>
        <fullName evidence="2">Uncharacterized protein</fullName>
    </submittedName>
</protein>
<sequence>MSGYTFTPTGWYATFDQSRSSGRIFQARVEAWSRDGVALVVDPAAGRLVPVSSMPGFVELRPCHRIAGVIEAPKGWRMHRVDSAGAFTAPVVGFAVDDEGAALPVVAGALQADASQLSHPNDTLLGPDDPDPEEAVAPATSA</sequence>
<dbReference type="AlphaFoldDB" id="A0A4D4JEY7"/>